<keyword evidence="2" id="KW-1185">Reference proteome</keyword>
<accession>A0A1I6FPQ5</accession>
<dbReference type="EMBL" id="FOYQ01000001">
    <property type="protein sequence ID" value="SFR31921.1"/>
    <property type="molecule type" value="Genomic_DNA"/>
</dbReference>
<dbReference type="AlphaFoldDB" id="A0A1I6FPQ5"/>
<dbReference type="STRING" id="400055.SAMN04490243_0389"/>
<name>A0A1I6FPQ5_9FLAO</name>
<dbReference type="RefSeq" id="WP_092980237.1">
    <property type="nucleotide sequence ID" value="NZ_FOYQ01000001.1"/>
</dbReference>
<reference evidence="1 2" key="1">
    <citation type="submission" date="2016-10" db="EMBL/GenBank/DDBJ databases">
        <authorList>
            <person name="de Groot N.N."/>
        </authorList>
    </citation>
    <scope>NUCLEOTIDE SEQUENCE [LARGE SCALE GENOMIC DNA]</scope>
    <source>
        <strain evidence="1 2">DSM 21019</strain>
    </source>
</reference>
<evidence type="ECO:0000313" key="2">
    <source>
        <dbReference type="Proteomes" id="UP000199534"/>
    </source>
</evidence>
<dbReference type="OrthoDB" id="1448904at2"/>
<evidence type="ECO:0000313" key="1">
    <source>
        <dbReference type="EMBL" id="SFR31921.1"/>
    </source>
</evidence>
<proteinExistence type="predicted"/>
<protein>
    <submittedName>
        <fullName evidence="1">Uncharacterized protein</fullName>
    </submittedName>
</protein>
<organism evidence="1 2">
    <name type="scientific">Robiginitalea myxolifaciens</name>
    <dbReference type="NCBI Taxonomy" id="400055"/>
    <lineage>
        <taxon>Bacteria</taxon>
        <taxon>Pseudomonadati</taxon>
        <taxon>Bacteroidota</taxon>
        <taxon>Flavobacteriia</taxon>
        <taxon>Flavobacteriales</taxon>
        <taxon>Flavobacteriaceae</taxon>
        <taxon>Robiginitalea</taxon>
    </lineage>
</organism>
<sequence length="72" mass="8071">MAGKVNPFKQLERSLLEVPPHMKQRVMNDIAAAKLLLDVGELVSYNFPAAVEKTLKEKRRRKGGKKGGKQKP</sequence>
<gene>
    <name evidence="1" type="ORF">SAMN04490243_0389</name>
</gene>
<dbReference type="Proteomes" id="UP000199534">
    <property type="component" value="Unassembled WGS sequence"/>
</dbReference>